<dbReference type="STRING" id="490622.A0A395NSQ4"/>
<keyword evidence="1" id="KW-0472">Membrane</keyword>
<keyword evidence="4" id="KW-1185">Reference proteome</keyword>
<dbReference type="OrthoDB" id="5385013at2759"/>
<sequence length="294" mass="32893">MATVTLPNRRAMRRHQDLERSEFVWDNSSTALSSMQSENGTLPCHPRSRPWIKDQIPLPCVLLVAGLVTLHWILMIPKFFNPSRDIWFSEGFLIAPPSSQMSQSYIPSSGGQLVEFVPPSLPSMGRSNVVDTAEIGVGPNAPTGCFRFDFQGASLGCAAEGAEKWCEFEISAYRYNETSGREESIAWSETKRIPACSKFPHGTCQLTPVSFNGYVNITSILVSLRVGSELRVWWGDDFKLGWNDNSCEAAVCRANATPQPVKRETIESVAQRGVWHWTMRGLKRLDDGYIWESV</sequence>
<comment type="caution">
    <text evidence="3">The sequence shown here is derived from an EMBL/GenBank/DDBJ whole genome shotgun (WGS) entry which is preliminary data.</text>
</comment>
<evidence type="ECO:0000256" key="1">
    <source>
        <dbReference type="SAM" id="Phobius"/>
    </source>
</evidence>
<gene>
    <name evidence="3" type="ORF">TARUN_3247</name>
</gene>
<dbReference type="AlphaFoldDB" id="A0A395NSQ4"/>
<reference evidence="3 4" key="1">
    <citation type="journal article" date="2018" name="PLoS Pathog.">
        <title>Evolution of structural diversity of trichothecenes, a family of toxins produced by plant pathogenic and entomopathogenic fungi.</title>
        <authorList>
            <person name="Proctor R.H."/>
            <person name="McCormick S.P."/>
            <person name="Kim H.S."/>
            <person name="Cardoza R.E."/>
            <person name="Stanley A.M."/>
            <person name="Lindo L."/>
            <person name="Kelly A."/>
            <person name="Brown D.W."/>
            <person name="Lee T."/>
            <person name="Vaughan M.M."/>
            <person name="Alexander N.J."/>
            <person name="Busman M."/>
            <person name="Gutierrez S."/>
        </authorList>
    </citation>
    <scope>NUCLEOTIDE SEQUENCE [LARGE SCALE GENOMIC DNA]</scope>
    <source>
        <strain evidence="3 4">IBT 40837</strain>
    </source>
</reference>
<accession>A0A395NSQ4</accession>
<feature type="transmembrane region" description="Helical" evidence="1">
    <location>
        <begin position="56"/>
        <end position="74"/>
    </location>
</feature>
<keyword evidence="1" id="KW-0812">Transmembrane</keyword>
<protein>
    <recommendedName>
        <fullName evidence="2">DUF7371 domain-containing protein</fullName>
    </recommendedName>
</protein>
<proteinExistence type="predicted"/>
<dbReference type="InterPro" id="IPR055795">
    <property type="entry name" value="DUF7371"/>
</dbReference>
<evidence type="ECO:0000259" key="2">
    <source>
        <dbReference type="Pfam" id="PF24086"/>
    </source>
</evidence>
<dbReference type="Pfam" id="PF24086">
    <property type="entry name" value="DUF7371"/>
    <property type="match status" value="1"/>
</dbReference>
<keyword evidence="1" id="KW-1133">Transmembrane helix</keyword>
<feature type="domain" description="DUF7371" evidence="2">
    <location>
        <begin position="76"/>
        <end position="253"/>
    </location>
</feature>
<evidence type="ECO:0000313" key="3">
    <source>
        <dbReference type="EMBL" id="RFU78984.1"/>
    </source>
</evidence>
<name>A0A395NSQ4_TRIAR</name>
<organism evidence="3 4">
    <name type="scientific">Trichoderma arundinaceum</name>
    <dbReference type="NCBI Taxonomy" id="490622"/>
    <lineage>
        <taxon>Eukaryota</taxon>
        <taxon>Fungi</taxon>
        <taxon>Dikarya</taxon>
        <taxon>Ascomycota</taxon>
        <taxon>Pezizomycotina</taxon>
        <taxon>Sordariomycetes</taxon>
        <taxon>Hypocreomycetidae</taxon>
        <taxon>Hypocreales</taxon>
        <taxon>Hypocreaceae</taxon>
        <taxon>Trichoderma</taxon>
    </lineage>
</organism>
<dbReference type="Proteomes" id="UP000266272">
    <property type="component" value="Unassembled WGS sequence"/>
</dbReference>
<dbReference type="EMBL" id="PXOA01000185">
    <property type="protein sequence ID" value="RFU78984.1"/>
    <property type="molecule type" value="Genomic_DNA"/>
</dbReference>
<evidence type="ECO:0000313" key="4">
    <source>
        <dbReference type="Proteomes" id="UP000266272"/>
    </source>
</evidence>